<gene>
    <name evidence="1" type="ORF">SAM23877_6108</name>
</gene>
<dbReference type="EMBL" id="CP012382">
    <property type="protein sequence ID" value="AKZ59153.1"/>
    <property type="molecule type" value="Genomic_DNA"/>
</dbReference>
<dbReference type="KEGG" id="samb:SAM23877_6108"/>
<protein>
    <submittedName>
        <fullName evidence="1">Uncharacterized protein</fullName>
    </submittedName>
</protein>
<organism evidence="1 2">
    <name type="scientific">Streptomyces ambofaciens (strain ATCC 23877 / 3486 / DSM 40053 / JCM 4204 / NBRC 12836 / NRRL B-2516)</name>
    <dbReference type="NCBI Taxonomy" id="278992"/>
    <lineage>
        <taxon>Bacteria</taxon>
        <taxon>Bacillati</taxon>
        <taxon>Actinomycetota</taxon>
        <taxon>Actinomycetes</taxon>
        <taxon>Kitasatosporales</taxon>
        <taxon>Streptomycetaceae</taxon>
        <taxon>Streptomyces</taxon>
    </lineage>
</organism>
<dbReference type="Proteomes" id="UP000061018">
    <property type="component" value="Chromosome"/>
</dbReference>
<evidence type="ECO:0000313" key="2">
    <source>
        <dbReference type="Proteomes" id="UP000061018"/>
    </source>
</evidence>
<proteinExistence type="predicted"/>
<sequence>MTNGPRPTYRGNYRGIGRMFQRPWMQRGVRKFAVQMKEVAEAGSPRETGEYASSFDVAPLWKNIPFKGKPRMRAGARLVNTSDHARHVEYGNGETPRYAVLHKAVDTMKAAHG</sequence>
<name>A0A0K2B1S0_STRA7</name>
<reference evidence="2" key="1">
    <citation type="journal article" date="2015" name="J. Biotechnol.">
        <title>Complete genome sequence of Streptomyces ambofaciens ATCC 23877, the spiramycin producer.</title>
        <authorList>
            <person name="Thibessard A."/>
            <person name="Haas D."/>
            <person name="Gerbaud C."/>
            <person name="Aigle B."/>
            <person name="Lautru S."/>
            <person name="Pernodet J.L."/>
            <person name="Leblond P."/>
        </authorList>
    </citation>
    <scope>NUCLEOTIDE SEQUENCE [LARGE SCALE GENOMIC DNA]</scope>
    <source>
        <strain evidence="2">ATCC 23877 / 3486 / DSM 40053 / JCM 4204 / NBRC 12836 / NRRL B-2516</strain>
    </source>
</reference>
<accession>A0A0K2B1S0</accession>
<evidence type="ECO:0000313" key="1">
    <source>
        <dbReference type="EMBL" id="AKZ59153.1"/>
    </source>
</evidence>
<dbReference type="AlphaFoldDB" id="A0A0K2B1S0"/>
<dbReference type="RefSeq" id="WP_244903018.1">
    <property type="nucleotide sequence ID" value="NZ_CP012382.1"/>
</dbReference>